<sequence>MRRRLPSLNALRVFEACARAMSFTDAAAELNVTQGAVSRQIKALEEEIGVPLFVRHVRRVELTPHGAALYPGVRAALDELERSVAKVDRRKAAGVLTVSALPTFAMNWLMPRLEDFSTRHPTIEVHLVTTIGAVDFSRDDVDLAIRVGRIDGSDDPADAARIDLKMTEGHGALKAHRLMADELIAIASPDLMRAGPPIAGPQDLLSYPLLHNATRGYAWADFLRGVGVHVDVMPEEPKFGHYFMVLAAARRGDGIAVVPHVLVEEDMASGRLVAALPQTVRSAGSYYLLCREHQYDLPMIKAFREWIAEESASSLAASAKAAAP</sequence>
<evidence type="ECO:0000313" key="7">
    <source>
        <dbReference type="Proteomes" id="UP000249590"/>
    </source>
</evidence>
<comment type="similarity">
    <text evidence="1">Belongs to the LysR transcriptional regulatory family.</text>
</comment>
<dbReference type="CDD" id="cd08432">
    <property type="entry name" value="PBP2_GcdR_TrpI_HvrB_AmpR_like"/>
    <property type="match status" value="1"/>
</dbReference>
<accession>A0A8B2NPH2</accession>
<dbReference type="InterPro" id="IPR058163">
    <property type="entry name" value="LysR-type_TF_proteobact-type"/>
</dbReference>
<name>A0A8B2NPH2_9HYPH</name>
<keyword evidence="2" id="KW-0805">Transcription regulation</keyword>
<keyword evidence="4" id="KW-0804">Transcription</keyword>
<dbReference type="InterPro" id="IPR000847">
    <property type="entry name" value="LysR_HTH_N"/>
</dbReference>
<evidence type="ECO:0000256" key="2">
    <source>
        <dbReference type="ARBA" id="ARBA00023015"/>
    </source>
</evidence>
<dbReference type="PANTHER" id="PTHR30537">
    <property type="entry name" value="HTH-TYPE TRANSCRIPTIONAL REGULATOR"/>
    <property type="match status" value="1"/>
</dbReference>
<reference evidence="6 7" key="1">
    <citation type="submission" date="2018-05" db="EMBL/GenBank/DDBJ databases">
        <title>Acuticoccus sediminis sp. nov., isolated from deep-sea sediment of Indian Ocean.</title>
        <authorList>
            <person name="Liu X."/>
            <person name="Lai Q."/>
            <person name="Du Y."/>
            <person name="Sun F."/>
            <person name="Zhang X."/>
            <person name="Wang S."/>
            <person name="Shao Z."/>
        </authorList>
    </citation>
    <scope>NUCLEOTIDE SEQUENCE [LARGE SCALE GENOMIC DNA]</scope>
    <source>
        <strain evidence="6 7">PTG4-2</strain>
    </source>
</reference>
<evidence type="ECO:0000256" key="1">
    <source>
        <dbReference type="ARBA" id="ARBA00009437"/>
    </source>
</evidence>
<dbReference type="Gene3D" id="1.10.10.10">
    <property type="entry name" value="Winged helix-like DNA-binding domain superfamily/Winged helix DNA-binding domain"/>
    <property type="match status" value="1"/>
</dbReference>
<evidence type="ECO:0000259" key="5">
    <source>
        <dbReference type="PROSITE" id="PS50931"/>
    </source>
</evidence>
<dbReference type="PROSITE" id="PS50931">
    <property type="entry name" value="HTH_LYSR"/>
    <property type="match status" value="1"/>
</dbReference>
<dbReference type="OrthoDB" id="5526340at2"/>
<evidence type="ECO:0000313" key="6">
    <source>
        <dbReference type="EMBL" id="RAH98999.1"/>
    </source>
</evidence>
<feature type="domain" description="HTH lysR-type" evidence="5">
    <location>
        <begin position="6"/>
        <end position="63"/>
    </location>
</feature>
<proteinExistence type="inferred from homology"/>
<dbReference type="PANTHER" id="PTHR30537:SF74">
    <property type="entry name" value="HTH-TYPE TRANSCRIPTIONAL REGULATOR TRPI"/>
    <property type="match status" value="1"/>
</dbReference>
<dbReference type="GO" id="GO:0043565">
    <property type="term" value="F:sequence-specific DNA binding"/>
    <property type="evidence" value="ECO:0007669"/>
    <property type="project" value="TreeGrafter"/>
</dbReference>
<organism evidence="6 7">
    <name type="scientific">Acuticoccus sediminis</name>
    <dbReference type="NCBI Taxonomy" id="2184697"/>
    <lineage>
        <taxon>Bacteria</taxon>
        <taxon>Pseudomonadati</taxon>
        <taxon>Pseudomonadota</taxon>
        <taxon>Alphaproteobacteria</taxon>
        <taxon>Hyphomicrobiales</taxon>
        <taxon>Amorphaceae</taxon>
        <taxon>Acuticoccus</taxon>
    </lineage>
</organism>
<dbReference type="GO" id="GO:0006351">
    <property type="term" value="P:DNA-templated transcription"/>
    <property type="evidence" value="ECO:0007669"/>
    <property type="project" value="TreeGrafter"/>
</dbReference>
<dbReference type="InterPro" id="IPR036390">
    <property type="entry name" value="WH_DNA-bd_sf"/>
</dbReference>
<dbReference type="PRINTS" id="PR00039">
    <property type="entry name" value="HTHLYSR"/>
</dbReference>
<dbReference type="Proteomes" id="UP000249590">
    <property type="component" value="Unassembled WGS sequence"/>
</dbReference>
<dbReference type="GO" id="GO:0003700">
    <property type="term" value="F:DNA-binding transcription factor activity"/>
    <property type="evidence" value="ECO:0007669"/>
    <property type="project" value="InterPro"/>
</dbReference>
<evidence type="ECO:0000256" key="3">
    <source>
        <dbReference type="ARBA" id="ARBA00023125"/>
    </source>
</evidence>
<dbReference type="InterPro" id="IPR036388">
    <property type="entry name" value="WH-like_DNA-bd_sf"/>
</dbReference>
<dbReference type="FunFam" id="1.10.10.10:FF:000038">
    <property type="entry name" value="Glycine cleavage system transcriptional activator"/>
    <property type="match status" value="1"/>
</dbReference>
<keyword evidence="3" id="KW-0238">DNA-binding</keyword>
<dbReference type="NCBIfam" id="NF008352">
    <property type="entry name" value="PRK11139.1"/>
    <property type="match status" value="1"/>
</dbReference>
<dbReference type="Gene3D" id="3.40.190.10">
    <property type="entry name" value="Periplasmic binding protein-like II"/>
    <property type="match status" value="2"/>
</dbReference>
<dbReference type="AlphaFoldDB" id="A0A8B2NPH2"/>
<evidence type="ECO:0000256" key="4">
    <source>
        <dbReference type="ARBA" id="ARBA00023163"/>
    </source>
</evidence>
<dbReference type="SUPFAM" id="SSF53850">
    <property type="entry name" value="Periplasmic binding protein-like II"/>
    <property type="match status" value="1"/>
</dbReference>
<dbReference type="Pfam" id="PF03466">
    <property type="entry name" value="LysR_substrate"/>
    <property type="match status" value="1"/>
</dbReference>
<dbReference type="EMBL" id="QHHQ01000006">
    <property type="protein sequence ID" value="RAH98999.1"/>
    <property type="molecule type" value="Genomic_DNA"/>
</dbReference>
<dbReference type="InterPro" id="IPR005119">
    <property type="entry name" value="LysR_subst-bd"/>
</dbReference>
<protein>
    <submittedName>
        <fullName evidence="6">LysR family transcriptional regulator</fullName>
    </submittedName>
</protein>
<comment type="caution">
    <text evidence="6">The sequence shown here is derived from an EMBL/GenBank/DDBJ whole genome shotgun (WGS) entry which is preliminary data.</text>
</comment>
<dbReference type="SUPFAM" id="SSF46785">
    <property type="entry name" value="Winged helix' DNA-binding domain"/>
    <property type="match status" value="1"/>
</dbReference>
<dbReference type="Pfam" id="PF00126">
    <property type="entry name" value="HTH_1"/>
    <property type="match status" value="1"/>
</dbReference>
<gene>
    <name evidence="6" type="ORF">DLJ53_25575</name>
</gene>
<keyword evidence="7" id="KW-1185">Reference proteome</keyword>
<dbReference type="RefSeq" id="WP_111350546.1">
    <property type="nucleotide sequence ID" value="NZ_JAIWKD010000004.1"/>
</dbReference>